<dbReference type="PANTHER" id="PTHR48081:SF33">
    <property type="entry name" value="KYNURENINE FORMAMIDASE"/>
    <property type="match status" value="1"/>
</dbReference>
<evidence type="ECO:0000256" key="1">
    <source>
        <dbReference type="ARBA" id="ARBA00022801"/>
    </source>
</evidence>
<dbReference type="RefSeq" id="WP_014681763.1">
    <property type="nucleotide sequence ID" value="NC_017770.1"/>
</dbReference>
<dbReference type="EMBL" id="CP003349">
    <property type="protein sequence ID" value="AFD08540.1"/>
    <property type="molecule type" value="Genomic_DNA"/>
</dbReference>
<dbReference type="InterPro" id="IPR050300">
    <property type="entry name" value="GDXG_lipolytic_enzyme"/>
</dbReference>
<keyword evidence="2" id="KW-0732">Signal</keyword>
<dbReference type="InterPro" id="IPR049492">
    <property type="entry name" value="BD-FAE-like_dom"/>
</dbReference>
<evidence type="ECO:0000313" key="4">
    <source>
        <dbReference type="EMBL" id="AFD08540.1"/>
    </source>
</evidence>
<keyword evidence="5" id="KW-1185">Reference proteome</keyword>
<protein>
    <submittedName>
        <fullName evidence="4">Esterase/lipase</fullName>
    </submittedName>
</protein>
<proteinExistence type="predicted"/>
<sequence>MTKYALSIGVCLLLLFSACKKNLVPPVSDLEAKQILDVAYGSADQQKFDVYLPANRTAATKVIVFLHGGSWRDEDKSQYTSLFTYFVDKGFAVINMNYRLAKDNSDKHPAQMEDIRSALDLVLARRNEYVISDKIGLTGNSAGGHLALLYAYGFDIDERVKAVAALSAPTDFVQAANSGNTAAITTINYFLGKSFDEDQVLWVNASPYFRATAASVPTILFVGGKDDIVYPIQSENLKTRLTDLGVMNQLIVYPDEGHAWIGTNLTDTQQKIVDWFTVNM</sequence>
<evidence type="ECO:0000256" key="2">
    <source>
        <dbReference type="SAM" id="SignalP"/>
    </source>
</evidence>
<keyword evidence="1" id="KW-0378">Hydrolase</keyword>
<dbReference type="Proteomes" id="UP000007590">
    <property type="component" value="Chromosome"/>
</dbReference>
<dbReference type="OrthoDB" id="9777975at2"/>
<dbReference type="HOGENOM" id="CLU_012494_4_0_10"/>
<dbReference type="eggNOG" id="COG0657">
    <property type="taxonomic scope" value="Bacteria"/>
</dbReference>
<evidence type="ECO:0000259" key="3">
    <source>
        <dbReference type="Pfam" id="PF20434"/>
    </source>
</evidence>
<dbReference type="STRING" id="929556.Solca_3536"/>
<dbReference type="GO" id="GO:0016787">
    <property type="term" value="F:hydrolase activity"/>
    <property type="evidence" value="ECO:0007669"/>
    <property type="project" value="UniProtKB-KW"/>
</dbReference>
<organism evidence="4 5">
    <name type="scientific">Solitalea canadensis (strain ATCC 29591 / DSM 3403 / JCM 21819 / LMG 8368 / NBRC 15130 / NCIMB 12057 / USAM 9D)</name>
    <name type="common">Flexibacter canadensis</name>
    <dbReference type="NCBI Taxonomy" id="929556"/>
    <lineage>
        <taxon>Bacteria</taxon>
        <taxon>Pseudomonadati</taxon>
        <taxon>Bacteroidota</taxon>
        <taxon>Sphingobacteriia</taxon>
        <taxon>Sphingobacteriales</taxon>
        <taxon>Sphingobacteriaceae</taxon>
        <taxon>Solitalea</taxon>
    </lineage>
</organism>
<dbReference type="Gene3D" id="3.40.50.1820">
    <property type="entry name" value="alpha/beta hydrolase"/>
    <property type="match status" value="1"/>
</dbReference>
<feature type="signal peptide" evidence="2">
    <location>
        <begin position="1"/>
        <end position="21"/>
    </location>
</feature>
<evidence type="ECO:0000313" key="5">
    <source>
        <dbReference type="Proteomes" id="UP000007590"/>
    </source>
</evidence>
<dbReference type="Pfam" id="PF20434">
    <property type="entry name" value="BD-FAE"/>
    <property type="match status" value="1"/>
</dbReference>
<dbReference type="AlphaFoldDB" id="H8KSI9"/>
<dbReference type="PROSITE" id="PS51257">
    <property type="entry name" value="PROKAR_LIPOPROTEIN"/>
    <property type="match status" value="1"/>
</dbReference>
<dbReference type="InterPro" id="IPR029058">
    <property type="entry name" value="AB_hydrolase_fold"/>
</dbReference>
<feature type="domain" description="BD-FAE-like" evidence="3">
    <location>
        <begin position="49"/>
        <end position="241"/>
    </location>
</feature>
<feature type="chain" id="PRO_5003615258" evidence="2">
    <location>
        <begin position="22"/>
        <end position="280"/>
    </location>
</feature>
<reference evidence="4" key="1">
    <citation type="submission" date="2012-02" db="EMBL/GenBank/DDBJ databases">
        <title>The complete genome of Solitalea canadensis DSM 3403.</title>
        <authorList>
            <consortium name="US DOE Joint Genome Institute (JGI-PGF)"/>
            <person name="Lucas S."/>
            <person name="Copeland A."/>
            <person name="Lapidus A."/>
            <person name="Glavina del Rio T."/>
            <person name="Dalin E."/>
            <person name="Tice H."/>
            <person name="Bruce D."/>
            <person name="Goodwin L."/>
            <person name="Pitluck S."/>
            <person name="Peters L."/>
            <person name="Ovchinnikova G."/>
            <person name="Lu M."/>
            <person name="Kyrpides N."/>
            <person name="Mavromatis K."/>
            <person name="Ivanova N."/>
            <person name="Brettin T."/>
            <person name="Detter J.C."/>
            <person name="Han C."/>
            <person name="Larimer F."/>
            <person name="Land M."/>
            <person name="Hauser L."/>
            <person name="Markowitz V."/>
            <person name="Cheng J.-F."/>
            <person name="Hugenholtz P."/>
            <person name="Woyke T."/>
            <person name="Wu D."/>
            <person name="Spring S."/>
            <person name="Schroeder M."/>
            <person name="Kopitz M."/>
            <person name="Brambilla E."/>
            <person name="Klenk H.-P."/>
            <person name="Eisen J.A."/>
        </authorList>
    </citation>
    <scope>NUCLEOTIDE SEQUENCE</scope>
    <source>
        <strain evidence="4">DSM 3403</strain>
    </source>
</reference>
<dbReference type="PANTHER" id="PTHR48081">
    <property type="entry name" value="AB HYDROLASE SUPERFAMILY PROTEIN C4A8.06C"/>
    <property type="match status" value="1"/>
</dbReference>
<name>H8KSI9_SOLCM</name>
<dbReference type="SUPFAM" id="SSF53474">
    <property type="entry name" value="alpha/beta-Hydrolases"/>
    <property type="match status" value="1"/>
</dbReference>
<dbReference type="KEGG" id="scn:Solca_3536"/>
<gene>
    <name evidence="4" type="ordered locus">Solca_3536</name>
</gene>
<accession>H8KSI9</accession>